<accession>A0ACC1XB18</accession>
<sequence>MKELSVSRSRKKSASKLKLVCSFNGAFHVRPSSNKLRYIGGETRIISVDRTISFAKLRSKIFDICPSNRPLSIKYQLPFNLNSGPDDDTPLVMITSDDDVRCMVEEYDKLELYGNRARLWIFVCTECDDNKSIGNNNNNNGFVKGNGECCSSGGWFVDDSLGKKLSKQQLLTKQSSETQKYEHPLIDLGLEPEPNISTIKIDPFRVNMSNGIGNLRPRPLNPRDGNVTNVVGTNASMERLMGRSRQGLCNGGGNTTGTLSSLPLKEVYKCGMVSTCNGLDVKQNFGNLGNMSISNINRENIMPWATSCGSINKYLGPQFCSKQRVGTGSACPVKSSCVGDRVWGACQNGICGHGFGVNDSGCQHIYPYSMRNHSNNLVEVGNHRGFRLDGKIPVGKCCLRIEPKSNISKQGHAMGSYNPNSLTPWPGFTEYASSGGGIMMGACSSKGSSSFDVQISGEKFREQSGLTILEYRNSDVEEAHLAYHDTCNGVVDQSFMSAHPLKSPSTLVRVMSAQEDLLTSSNFDKCEFQYHTLGMPMNCESNCDIENEKFVVDPQENANVGLPDDMDCRNVTVFGCSVKNGTKNLQSGVASSMDLLYNLSLSSSQEIESPQNSSLAGNAVSGLLLKPQSEPLDLIDEGQLMAGPTDIESKGVKSKFSFQNATTGRIDGHKEEVQQDALSGLSLEEKVDKKKSLKCSKVTGGDSCKLRACCTTGELQTIKTSDLEYIKELGSGTFGTVFYGKWKGSDVAIKKMKPSCFTEGSLEEDRLVADFWKEAHMLGQLHHPNVVAFYGIVTDGPVTTLATVTEYMLNGSLKQVLRRKDRTIDRRKRLIIAMDAAFGMEYLHEKNIVHFDLKSHNFLVNMRDPQRPLCKIGDLGLSKIKQRTLISGGVRGTIPWMAPELLNSKNNLVTEKIDVYSFGIVMWELLTGEEPYADLPSEEIIAGIIKGSLRPEIPSWCDPIWRSLMERCWSSDPNSRPAFSKIAKELRAMAAAMNIK</sequence>
<dbReference type="Proteomes" id="UP001164539">
    <property type="component" value="Chromosome 10"/>
</dbReference>
<name>A0ACC1XB18_MELAZ</name>
<keyword evidence="1" id="KW-0418">Kinase</keyword>
<evidence type="ECO:0000313" key="2">
    <source>
        <dbReference type="Proteomes" id="UP001164539"/>
    </source>
</evidence>
<evidence type="ECO:0000313" key="1">
    <source>
        <dbReference type="EMBL" id="KAJ4708317.1"/>
    </source>
</evidence>
<dbReference type="EMBL" id="CM051403">
    <property type="protein sequence ID" value="KAJ4708317.1"/>
    <property type="molecule type" value="Genomic_DNA"/>
</dbReference>
<organism evidence="1 2">
    <name type="scientific">Melia azedarach</name>
    <name type="common">Chinaberry tree</name>
    <dbReference type="NCBI Taxonomy" id="155640"/>
    <lineage>
        <taxon>Eukaryota</taxon>
        <taxon>Viridiplantae</taxon>
        <taxon>Streptophyta</taxon>
        <taxon>Embryophyta</taxon>
        <taxon>Tracheophyta</taxon>
        <taxon>Spermatophyta</taxon>
        <taxon>Magnoliopsida</taxon>
        <taxon>eudicotyledons</taxon>
        <taxon>Gunneridae</taxon>
        <taxon>Pentapetalae</taxon>
        <taxon>rosids</taxon>
        <taxon>malvids</taxon>
        <taxon>Sapindales</taxon>
        <taxon>Meliaceae</taxon>
        <taxon>Melia</taxon>
    </lineage>
</organism>
<keyword evidence="2" id="KW-1185">Reference proteome</keyword>
<keyword evidence="1" id="KW-0808">Transferase</keyword>
<reference evidence="1 2" key="1">
    <citation type="journal article" date="2023" name="Science">
        <title>Complex scaffold remodeling in plant triterpene biosynthesis.</title>
        <authorList>
            <person name="De La Pena R."/>
            <person name="Hodgson H."/>
            <person name="Liu J.C."/>
            <person name="Stephenson M.J."/>
            <person name="Martin A.C."/>
            <person name="Owen C."/>
            <person name="Harkess A."/>
            <person name="Leebens-Mack J."/>
            <person name="Jimenez L.E."/>
            <person name="Osbourn A."/>
            <person name="Sattely E.S."/>
        </authorList>
    </citation>
    <scope>NUCLEOTIDE SEQUENCE [LARGE SCALE GENOMIC DNA]</scope>
    <source>
        <strain evidence="2">cv. JPN11</strain>
        <tissue evidence="1">Leaf</tissue>
    </source>
</reference>
<comment type="caution">
    <text evidence="1">The sequence shown here is derived from an EMBL/GenBank/DDBJ whole genome shotgun (WGS) entry which is preliminary data.</text>
</comment>
<protein>
    <submittedName>
        <fullName evidence="1">Serine/threonine-protein kinase</fullName>
    </submittedName>
</protein>
<gene>
    <name evidence="1" type="ORF">OWV82_018281</name>
</gene>
<proteinExistence type="predicted"/>